<dbReference type="Proteomes" id="UP001218188">
    <property type="component" value="Unassembled WGS sequence"/>
</dbReference>
<comment type="caution">
    <text evidence="2">The sequence shown here is derived from an EMBL/GenBank/DDBJ whole genome shotgun (WGS) entry which is preliminary data.</text>
</comment>
<feature type="non-terminal residue" evidence="2">
    <location>
        <position position="1"/>
    </location>
</feature>
<feature type="compositionally biased region" description="Basic and acidic residues" evidence="1">
    <location>
        <begin position="17"/>
        <end position="30"/>
    </location>
</feature>
<sequence>PHLRHTVPRPRASLGPDQKRERKESREDKQRRIDAAVSTWFSDTMALAEKLAEEFDMKPKYFHDLFFQGGGRMVIHQATVNPYNAFKSEKVAECRERGEAKDATQLHEDYFDEYRNLTDKEKDALV</sequence>
<name>A0AAD6RWL8_9AGAR</name>
<gene>
    <name evidence="2" type="ORF">C8F04DRAFT_933532</name>
</gene>
<dbReference type="AlphaFoldDB" id="A0AAD6RWL8"/>
<evidence type="ECO:0000256" key="1">
    <source>
        <dbReference type="SAM" id="MobiDB-lite"/>
    </source>
</evidence>
<keyword evidence="3" id="KW-1185">Reference proteome</keyword>
<reference evidence="2" key="1">
    <citation type="submission" date="2023-03" db="EMBL/GenBank/DDBJ databases">
        <title>Massive genome expansion in bonnet fungi (Mycena s.s.) driven by repeated elements and novel gene families across ecological guilds.</title>
        <authorList>
            <consortium name="Lawrence Berkeley National Laboratory"/>
            <person name="Harder C.B."/>
            <person name="Miyauchi S."/>
            <person name="Viragh M."/>
            <person name="Kuo A."/>
            <person name="Thoen E."/>
            <person name="Andreopoulos B."/>
            <person name="Lu D."/>
            <person name="Skrede I."/>
            <person name="Drula E."/>
            <person name="Henrissat B."/>
            <person name="Morin E."/>
            <person name="Kohler A."/>
            <person name="Barry K."/>
            <person name="LaButti K."/>
            <person name="Morin E."/>
            <person name="Salamov A."/>
            <person name="Lipzen A."/>
            <person name="Mereny Z."/>
            <person name="Hegedus B."/>
            <person name="Baldrian P."/>
            <person name="Stursova M."/>
            <person name="Weitz H."/>
            <person name="Taylor A."/>
            <person name="Grigoriev I.V."/>
            <person name="Nagy L.G."/>
            <person name="Martin F."/>
            <person name="Kauserud H."/>
        </authorList>
    </citation>
    <scope>NUCLEOTIDE SEQUENCE</scope>
    <source>
        <strain evidence="2">CBHHK200</strain>
    </source>
</reference>
<feature type="non-terminal residue" evidence="2">
    <location>
        <position position="126"/>
    </location>
</feature>
<accession>A0AAD6RWL8</accession>
<evidence type="ECO:0000313" key="2">
    <source>
        <dbReference type="EMBL" id="KAJ7016786.1"/>
    </source>
</evidence>
<feature type="region of interest" description="Disordered" evidence="1">
    <location>
        <begin position="1"/>
        <end position="30"/>
    </location>
</feature>
<proteinExistence type="predicted"/>
<dbReference type="EMBL" id="JARJCM010000463">
    <property type="protein sequence ID" value="KAJ7016786.1"/>
    <property type="molecule type" value="Genomic_DNA"/>
</dbReference>
<protein>
    <submittedName>
        <fullName evidence="2">Uncharacterized protein</fullName>
    </submittedName>
</protein>
<evidence type="ECO:0000313" key="3">
    <source>
        <dbReference type="Proteomes" id="UP001218188"/>
    </source>
</evidence>
<organism evidence="2 3">
    <name type="scientific">Mycena alexandri</name>
    <dbReference type="NCBI Taxonomy" id="1745969"/>
    <lineage>
        <taxon>Eukaryota</taxon>
        <taxon>Fungi</taxon>
        <taxon>Dikarya</taxon>
        <taxon>Basidiomycota</taxon>
        <taxon>Agaricomycotina</taxon>
        <taxon>Agaricomycetes</taxon>
        <taxon>Agaricomycetidae</taxon>
        <taxon>Agaricales</taxon>
        <taxon>Marasmiineae</taxon>
        <taxon>Mycenaceae</taxon>
        <taxon>Mycena</taxon>
    </lineage>
</organism>